<dbReference type="SUPFAM" id="SSF57802">
    <property type="entry name" value="Rubredoxin-like"/>
    <property type="match status" value="2"/>
</dbReference>
<proteinExistence type="predicted"/>
<accession>A0A0F9YGP3</accession>
<dbReference type="GO" id="GO:0005506">
    <property type="term" value="F:iron ion binding"/>
    <property type="evidence" value="ECO:0007669"/>
    <property type="project" value="InterPro"/>
</dbReference>
<feature type="domain" description="Rubredoxin-like" evidence="4">
    <location>
        <begin position="48"/>
        <end position="82"/>
    </location>
</feature>
<dbReference type="PROSITE" id="PS50903">
    <property type="entry name" value="RUBREDOXIN_LIKE"/>
    <property type="match status" value="2"/>
</dbReference>
<name>A0A0F9YGP3_9ZZZZ</name>
<feature type="domain" description="Rubredoxin-like" evidence="4">
    <location>
        <begin position="4"/>
        <end position="38"/>
    </location>
</feature>
<dbReference type="CDD" id="cd00729">
    <property type="entry name" value="rubredoxin_SM"/>
    <property type="match status" value="1"/>
</dbReference>
<evidence type="ECO:0000313" key="5">
    <source>
        <dbReference type="EMBL" id="KKO11412.1"/>
    </source>
</evidence>
<dbReference type="InterPro" id="IPR050260">
    <property type="entry name" value="FAD-bd_OxRdtase"/>
</dbReference>
<dbReference type="PRINTS" id="PR00368">
    <property type="entry name" value="FADPNR"/>
</dbReference>
<dbReference type="PANTHER" id="PTHR43429:SF3">
    <property type="entry name" value="NITRITE REDUCTASE [NAD(P)H]"/>
    <property type="match status" value="1"/>
</dbReference>
<comment type="cofactor">
    <cofactor evidence="1">
        <name>FAD</name>
        <dbReference type="ChEBI" id="CHEBI:57692"/>
    </cofactor>
</comment>
<organism evidence="5">
    <name type="scientific">marine sediment metagenome</name>
    <dbReference type="NCBI Taxonomy" id="412755"/>
    <lineage>
        <taxon>unclassified sequences</taxon>
        <taxon>metagenomes</taxon>
        <taxon>ecological metagenomes</taxon>
    </lineage>
</organism>
<evidence type="ECO:0000256" key="1">
    <source>
        <dbReference type="ARBA" id="ARBA00001974"/>
    </source>
</evidence>
<dbReference type="PRINTS" id="PR00411">
    <property type="entry name" value="PNDRDTASEI"/>
</dbReference>
<dbReference type="InterPro" id="IPR023753">
    <property type="entry name" value="FAD/NAD-binding_dom"/>
</dbReference>
<dbReference type="InterPro" id="IPR048574">
    <property type="entry name" value="RUBY_RBDX"/>
</dbReference>
<keyword evidence="2" id="KW-0285">Flavoprotein</keyword>
<dbReference type="SUPFAM" id="SSF51905">
    <property type="entry name" value="FAD/NAD(P)-binding domain"/>
    <property type="match status" value="2"/>
</dbReference>
<sequence length="496" mass="52055">MSQSSAWRCSVCGYVHRGDQPPAMCPICGAGREEFQAYVEPEASPLAATAWRCLNCNYEQAGADAPEVCPVCGAAKDRFEPEAPAPAVEQAGKDVGRILIVGAGIAGISAVEAIRRSAPDAEIVLISKETEGPYYRLNLTRYLAGEVGTDDLPLRPREWFAEQRIDFRAGLEVAELSPANRTATLRGGEAIAFDTAILAMGAHPFVPPFGGATLDGVHCLRTLDNAQEILAAAKAGEAGVVIGGGLLGLETAGALAKRGADVTLLESHAYLMPRQLNRTAGELLAARVRELGINLLTEARTDQIVGDETVAGVALRDGRMVSAGLVIVATGVRPNSYLARRAGLEVDSGVVVNGRLRTSAPHVLAAGDVAEHLGRLYGHWAASQYQGGIAGMNAVGVDAEFGGLPPSSTLKVMDVDVVSMGISDPEDGSYDVIEDLRDDVYRRFVFHDGGLVGAILFGDASVGSAARHAIETRTDLSALLASRPNAVDVADYFAAQ</sequence>
<dbReference type="AlphaFoldDB" id="A0A0F9YGP3"/>
<dbReference type="InterPro" id="IPR024934">
    <property type="entry name" value="Rubredoxin-like_dom"/>
</dbReference>
<dbReference type="Gene3D" id="2.20.28.10">
    <property type="match status" value="2"/>
</dbReference>
<dbReference type="CDD" id="cd00350">
    <property type="entry name" value="rubredoxin_like"/>
    <property type="match status" value="1"/>
</dbReference>
<dbReference type="Gene3D" id="3.30.390.30">
    <property type="match status" value="1"/>
</dbReference>
<dbReference type="InterPro" id="IPR036188">
    <property type="entry name" value="FAD/NAD-bd_sf"/>
</dbReference>
<dbReference type="InterPro" id="IPR041575">
    <property type="entry name" value="Rubredoxin_C"/>
</dbReference>
<evidence type="ECO:0000259" key="4">
    <source>
        <dbReference type="PROSITE" id="PS50903"/>
    </source>
</evidence>
<evidence type="ECO:0000256" key="3">
    <source>
        <dbReference type="ARBA" id="ARBA00022827"/>
    </source>
</evidence>
<dbReference type="Pfam" id="PF21349">
    <property type="entry name" value="RUBY_RBDX"/>
    <property type="match status" value="2"/>
</dbReference>
<keyword evidence="3" id="KW-0274">FAD</keyword>
<dbReference type="GO" id="GO:0016491">
    <property type="term" value="F:oxidoreductase activity"/>
    <property type="evidence" value="ECO:0007669"/>
    <property type="project" value="InterPro"/>
</dbReference>
<dbReference type="Pfam" id="PF07992">
    <property type="entry name" value="Pyr_redox_2"/>
    <property type="match status" value="1"/>
</dbReference>
<comment type="caution">
    <text evidence="5">The sequence shown here is derived from an EMBL/GenBank/DDBJ whole genome shotgun (WGS) entry which is preliminary data.</text>
</comment>
<protein>
    <recommendedName>
        <fullName evidence="4">Rubredoxin-like domain-containing protein</fullName>
    </recommendedName>
</protein>
<reference evidence="5" key="1">
    <citation type="journal article" date="2015" name="Nature">
        <title>Complex archaea that bridge the gap between prokaryotes and eukaryotes.</title>
        <authorList>
            <person name="Spang A."/>
            <person name="Saw J.H."/>
            <person name="Jorgensen S.L."/>
            <person name="Zaremba-Niedzwiedzka K."/>
            <person name="Martijn J."/>
            <person name="Lind A.E."/>
            <person name="van Eijk R."/>
            <person name="Schleper C."/>
            <person name="Guy L."/>
            <person name="Ettema T.J."/>
        </authorList>
    </citation>
    <scope>NUCLEOTIDE SEQUENCE</scope>
</reference>
<evidence type="ECO:0000256" key="2">
    <source>
        <dbReference type="ARBA" id="ARBA00022630"/>
    </source>
</evidence>
<dbReference type="EMBL" id="LAZR01000003">
    <property type="protein sequence ID" value="KKO11412.1"/>
    <property type="molecule type" value="Genomic_DNA"/>
</dbReference>
<dbReference type="PANTHER" id="PTHR43429">
    <property type="entry name" value="PYRIDINE NUCLEOTIDE-DISULFIDE OXIDOREDUCTASE DOMAIN-CONTAINING"/>
    <property type="match status" value="1"/>
</dbReference>
<dbReference type="Gene3D" id="3.50.50.60">
    <property type="entry name" value="FAD/NAD(P)-binding domain"/>
    <property type="match status" value="2"/>
</dbReference>
<gene>
    <name evidence="5" type="ORF">LCGC14_0018930</name>
</gene>
<dbReference type="InterPro" id="IPR016156">
    <property type="entry name" value="FAD/NAD-linked_Rdtase_dimer_sf"/>
</dbReference>
<dbReference type="Pfam" id="PF18267">
    <property type="entry name" value="Rubredoxin_C"/>
    <property type="match status" value="1"/>
</dbReference>